<dbReference type="AlphaFoldDB" id="A0A329SCI4"/>
<evidence type="ECO:0000313" key="2">
    <source>
        <dbReference type="EMBL" id="KAG2918605.1"/>
    </source>
</evidence>
<dbReference type="EMBL" id="RCML01000467">
    <property type="protein sequence ID" value="KAG2976256.1"/>
    <property type="molecule type" value="Genomic_DNA"/>
</dbReference>
<evidence type="ECO:0000313" key="3">
    <source>
        <dbReference type="EMBL" id="KAG2935973.1"/>
    </source>
</evidence>
<evidence type="ECO:0000313" key="5">
    <source>
        <dbReference type="EMBL" id="RAW34341.1"/>
    </source>
</evidence>
<dbReference type="Proteomes" id="UP000736787">
    <property type="component" value="Unassembled WGS sequence"/>
</dbReference>
<dbReference type="EMBL" id="RCMI01000306">
    <property type="protein sequence ID" value="KAG2918605.1"/>
    <property type="molecule type" value="Genomic_DNA"/>
</dbReference>
<accession>A0A329SCI4</accession>
<evidence type="ECO:0000313" key="4">
    <source>
        <dbReference type="EMBL" id="KAG2976256.1"/>
    </source>
</evidence>
<gene>
    <name evidence="5" type="ORF">PC110_g9356</name>
    <name evidence="1" type="ORF">PC113_g8265</name>
    <name evidence="2" type="ORF">PC115_g10390</name>
    <name evidence="3" type="ORF">PC117_g12278</name>
    <name evidence="4" type="ORF">PC118_g13509</name>
</gene>
<dbReference type="Proteomes" id="UP000735874">
    <property type="component" value="Unassembled WGS sequence"/>
</dbReference>
<dbReference type="Proteomes" id="UP000251314">
    <property type="component" value="Unassembled WGS sequence"/>
</dbReference>
<protein>
    <submittedName>
        <fullName evidence="5">Uncharacterized protein</fullName>
    </submittedName>
</protein>
<reference evidence="1" key="2">
    <citation type="submission" date="2018-10" db="EMBL/GenBank/DDBJ databases">
        <title>Effector identification in a new, highly contiguous assembly of the strawberry crown rot pathogen Phytophthora cactorum.</title>
        <authorList>
            <person name="Armitage A.D."/>
            <person name="Nellist C.F."/>
            <person name="Bates H."/>
            <person name="Vickerstaff R.J."/>
            <person name="Harrison R.J."/>
        </authorList>
    </citation>
    <scope>NUCLEOTIDE SEQUENCE</scope>
    <source>
        <strain evidence="1">15-7</strain>
        <strain evidence="2">4032</strain>
        <strain evidence="3">4040</strain>
        <strain evidence="4">P415</strain>
    </source>
</reference>
<keyword evidence="6" id="KW-1185">Reference proteome</keyword>
<name>A0A329SCI4_9STRA</name>
<reference evidence="5 6" key="1">
    <citation type="submission" date="2018-01" db="EMBL/GenBank/DDBJ databases">
        <title>Draft genome of the strawberry crown rot pathogen Phytophthora cactorum.</title>
        <authorList>
            <person name="Armitage A.D."/>
            <person name="Lysoe E."/>
            <person name="Nellist C.F."/>
            <person name="Harrison R.J."/>
            <person name="Brurberg M.B."/>
        </authorList>
    </citation>
    <scope>NUCLEOTIDE SEQUENCE [LARGE SCALE GENOMIC DNA]</scope>
    <source>
        <strain evidence="5 6">10300</strain>
    </source>
</reference>
<dbReference type="Proteomes" id="UP000774804">
    <property type="component" value="Unassembled WGS sequence"/>
</dbReference>
<sequence length="37" mass="4152">MEEEMKHVGDVKDAADLNNADKAKMVDEMQIVVKGYV</sequence>
<evidence type="ECO:0000313" key="6">
    <source>
        <dbReference type="Proteomes" id="UP000251314"/>
    </source>
</evidence>
<organism evidence="5 6">
    <name type="scientific">Phytophthora cactorum</name>
    <dbReference type="NCBI Taxonomy" id="29920"/>
    <lineage>
        <taxon>Eukaryota</taxon>
        <taxon>Sar</taxon>
        <taxon>Stramenopiles</taxon>
        <taxon>Oomycota</taxon>
        <taxon>Peronosporomycetes</taxon>
        <taxon>Peronosporales</taxon>
        <taxon>Peronosporaceae</taxon>
        <taxon>Phytophthora</taxon>
    </lineage>
</organism>
<dbReference type="Proteomes" id="UP000697107">
    <property type="component" value="Unassembled WGS sequence"/>
</dbReference>
<comment type="caution">
    <text evidence="5">The sequence shown here is derived from an EMBL/GenBank/DDBJ whole genome shotgun (WGS) entry which is preliminary data.</text>
</comment>
<dbReference type="EMBL" id="RCMG01000191">
    <property type="protein sequence ID" value="KAG2860209.1"/>
    <property type="molecule type" value="Genomic_DNA"/>
</dbReference>
<dbReference type="EMBL" id="RCMK01000334">
    <property type="protein sequence ID" value="KAG2935973.1"/>
    <property type="molecule type" value="Genomic_DNA"/>
</dbReference>
<evidence type="ECO:0000313" key="1">
    <source>
        <dbReference type="EMBL" id="KAG2860209.1"/>
    </source>
</evidence>
<dbReference type="VEuPathDB" id="FungiDB:PC110_g9356"/>
<proteinExistence type="predicted"/>
<dbReference type="EMBL" id="MJFZ01000204">
    <property type="protein sequence ID" value="RAW34341.1"/>
    <property type="molecule type" value="Genomic_DNA"/>
</dbReference>